<evidence type="ECO:0000313" key="3">
    <source>
        <dbReference type="EMBL" id="NLV11804.1"/>
    </source>
</evidence>
<dbReference type="Pfam" id="PF13360">
    <property type="entry name" value="PQQ_2"/>
    <property type="match status" value="1"/>
</dbReference>
<proteinExistence type="predicted"/>
<feature type="domain" description="Pyrrolo-quinoline quinone repeat" evidence="2">
    <location>
        <begin position="180"/>
        <end position="322"/>
    </location>
</feature>
<gene>
    <name evidence="3" type="ORF">GOC77_00615</name>
</gene>
<dbReference type="InterPro" id="IPR002372">
    <property type="entry name" value="PQQ_rpt_dom"/>
</dbReference>
<protein>
    <submittedName>
        <fullName evidence="3">PQQ-binding-like beta-propeller repeat protein</fullName>
    </submittedName>
</protein>
<evidence type="ECO:0000256" key="1">
    <source>
        <dbReference type="SAM" id="MobiDB-lite"/>
    </source>
</evidence>
<organism evidence="3 4">
    <name type="scientific">Haloarcula argentinensis</name>
    <dbReference type="NCBI Taxonomy" id="43776"/>
    <lineage>
        <taxon>Archaea</taxon>
        <taxon>Methanobacteriati</taxon>
        <taxon>Methanobacteriota</taxon>
        <taxon>Stenosarchaea group</taxon>
        <taxon>Halobacteria</taxon>
        <taxon>Halobacteriales</taxon>
        <taxon>Haloarculaceae</taxon>
        <taxon>Haloarcula</taxon>
    </lineage>
</organism>
<dbReference type="AlphaFoldDB" id="A0A847UJJ4"/>
<dbReference type="PANTHER" id="PTHR34512:SF30">
    <property type="entry name" value="OUTER MEMBRANE PROTEIN ASSEMBLY FACTOR BAMB"/>
    <property type="match status" value="1"/>
</dbReference>
<comment type="caution">
    <text evidence="3">The sequence shown here is derived from an EMBL/GenBank/DDBJ whole genome shotgun (WGS) entry which is preliminary data.</text>
</comment>
<feature type="region of interest" description="Disordered" evidence="1">
    <location>
        <begin position="1"/>
        <end position="39"/>
    </location>
</feature>
<reference evidence="3" key="1">
    <citation type="submission" date="2019-12" db="EMBL/GenBank/DDBJ databases">
        <title>Whole genome sequencing of Haloarcula argentinensis strain pws5.</title>
        <authorList>
            <person name="Verma D.K."/>
            <person name="Gopal K."/>
            <person name="Prasad E.S."/>
        </authorList>
    </citation>
    <scope>NUCLEOTIDE SEQUENCE</scope>
    <source>
        <strain evidence="3">Pws5</strain>
    </source>
</reference>
<dbReference type="InterPro" id="IPR011047">
    <property type="entry name" value="Quinoprotein_ADH-like_sf"/>
</dbReference>
<name>A0A847UJJ4_HALAR</name>
<dbReference type="SMART" id="SM00564">
    <property type="entry name" value="PQQ"/>
    <property type="match status" value="5"/>
</dbReference>
<feature type="compositionally biased region" description="Pro residues" evidence="1">
    <location>
        <begin position="20"/>
        <end position="31"/>
    </location>
</feature>
<dbReference type="PANTHER" id="PTHR34512">
    <property type="entry name" value="CELL SURFACE PROTEIN"/>
    <property type="match status" value="1"/>
</dbReference>
<evidence type="ECO:0000313" key="4">
    <source>
        <dbReference type="Proteomes" id="UP000641625"/>
    </source>
</evidence>
<dbReference type="EMBL" id="WOWA01000001">
    <property type="protein sequence ID" value="NLV11804.1"/>
    <property type="molecule type" value="Genomic_DNA"/>
</dbReference>
<dbReference type="SUPFAM" id="SSF50998">
    <property type="entry name" value="Quinoprotein alcohol dehydrogenase-like"/>
    <property type="match status" value="2"/>
</dbReference>
<sequence>MMIEFCPVNSGHRTVTEPEQFPPPEPTPGSPQEPKSMPTETHWTRFQADAGNTGHLSDVAGVPEEPEIYGDLYVSASPPVVADGSLYTTEYREERSVVARNAATGELQWMSAVDGGGMGIPVVADERILVQSYTRFSGFDRQNGDKLRERTIGQGPPGCPVVADDVAYLANGAFNEWSTEVFAFDISEGEQQWRTSLKEDDADLDGSVAVNDGYVFIVAGDIIAFDTADGSEIWRTQLDSPAKTTPTVSDGTVYVTDSGGMLYAVRTEDGSERWTADVGEPDRGTAAAVADGEVYVGTKSALYSFTTNGETRWQFDLADATTPPVDTDTVYVGESGFSNRAVYAVAREGGS</sequence>
<dbReference type="Gene3D" id="2.40.128.630">
    <property type="match status" value="3"/>
</dbReference>
<evidence type="ECO:0000259" key="2">
    <source>
        <dbReference type="Pfam" id="PF13360"/>
    </source>
</evidence>
<dbReference type="InterPro" id="IPR018391">
    <property type="entry name" value="PQQ_b-propeller_rpt"/>
</dbReference>
<accession>A0A847UJJ4</accession>
<dbReference type="Proteomes" id="UP000641625">
    <property type="component" value="Unassembled WGS sequence"/>
</dbReference>